<accession>A0A830DII8</accession>
<dbReference type="InterPro" id="IPR050142">
    <property type="entry name" value="MADS-box/MEF2_TF"/>
</dbReference>
<comment type="subcellular location">
    <subcellularLocation>
        <location evidence="1">Nucleus</location>
    </subcellularLocation>
</comment>
<keyword evidence="4" id="KW-0804">Transcription</keyword>
<feature type="domain" description="MADS-box" evidence="6">
    <location>
        <begin position="1"/>
        <end position="44"/>
    </location>
</feature>
<proteinExistence type="predicted"/>
<dbReference type="AlphaFoldDB" id="A0A830DII8"/>
<dbReference type="GO" id="GO:0000981">
    <property type="term" value="F:DNA-binding transcription factor activity, RNA polymerase II-specific"/>
    <property type="evidence" value="ECO:0007669"/>
    <property type="project" value="InterPro"/>
</dbReference>
<dbReference type="InterPro" id="IPR036879">
    <property type="entry name" value="TF_MADSbox_sf"/>
</dbReference>
<reference evidence="7" key="1">
    <citation type="submission" date="2020-07" db="EMBL/GenBank/DDBJ databases">
        <title>Ethylene signaling mediates host invasion by parasitic plants.</title>
        <authorList>
            <person name="Yoshida S."/>
        </authorList>
    </citation>
    <scope>NUCLEOTIDE SEQUENCE</scope>
    <source>
        <strain evidence="7">Okayama</strain>
    </source>
</reference>
<dbReference type="Pfam" id="PF00319">
    <property type="entry name" value="SRF-TF"/>
    <property type="match status" value="1"/>
</dbReference>
<dbReference type="EMBL" id="BMAC01001125">
    <property type="protein sequence ID" value="GFQ05832.1"/>
    <property type="molecule type" value="Genomic_DNA"/>
</dbReference>
<organism evidence="7 8">
    <name type="scientific">Phtheirospermum japonicum</name>
    <dbReference type="NCBI Taxonomy" id="374723"/>
    <lineage>
        <taxon>Eukaryota</taxon>
        <taxon>Viridiplantae</taxon>
        <taxon>Streptophyta</taxon>
        <taxon>Embryophyta</taxon>
        <taxon>Tracheophyta</taxon>
        <taxon>Spermatophyta</taxon>
        <taxon>Magnoliopsida</taxon>
        <taxon>eudicotyledons</taxon>
        <taxon>Gunneridae</taxon>
        <taxon>Pentapetalae</taxon>
        <taxon>asterids</taxon>
        <taxon>lamiids</taxon>
        <taxon>Lamiales</taxon>
        <taxon>Orobanchaceae</taxon>
        <taxon>Orobanchaceae incertae sedis</taxon>
        <taxon>Phtheirospermum</taxon>
    </lineage>
</organism>
<keyword evidence="5" id="KW-0539">Nucleus</keyword>
<sequence length="67" mass="7700">MKVEFIVNKKSRNTTFKRRKEGLVKKIKELSTLCDVDACMIIYSPDHDAPPHPILFGLPTIPTKFIE</sequence>
<evidence type="ECO:0000256" key="1">
    <source>
        <dbReference type="ARBA" id="ARBA00004123"/>
    </source>
</evidence>
<dbReference type="PROSITE" id="PS50066">
    <property type="entry name" value="MADS_BOX_2"/>
    <property type="match status" value="1"/>
</dbReference>
<keyword evidence="8" id="KW-1185">Reference proteome</keyword>
<dbReference type="GO" id="GO:0000987">
    <property type="term" value="F:cis-regulatory region sequence-specific DNA binding"/>
    <property type="evidence" value="ECO:0007669"/>
    <property type="project" value="InterPro"/>
</dbReference>
<evidence type="ECO:0000256" key="5">
    <source>
        <dbReference type="ARBA" id="ARBA00023242"/>
    </source>
</evidence>
<gene>
    <name evidence="7" type="ORF">PHJA_002727300</name>
</gene>
<dbReference type="Gene3D" id="3.40.1810.10">
    <property type="entry name" value="Transcription factor, MADS-box"/>
    <property type="match status" value="1"/>
</dbReference>
<evidence type="ECO:0000259" key="6">
    <source>
        <dbReference type="PROSITE" id="PS50066"/>
    </source>
</evidence>
<evidence type="ECO:0000256" key="3">
    <source>
        <dbReference type="ARBA" id="ARBA00023125"/>
    </source>
</evidence>
<dbReference type="GO" id="GO:0005634">
    <property type="term" value="C:nucleus"/>
    <property type="evidence" value="ECO:0007669"/>
    <property type="project" value="UniProtKB-SubCell"/>
</dbReference>
<dbReference type="GO" id="GO:0046983">
    <property type="term" value="F:protein dimerization activity"/>
    <property type="evidence" value="ECO:0007669"/>
    <property type="project" value="InterPro"/>
</dbReference>
<dbReference type="SMART" id="SM00432">
    <property type="entry name" value="MADS"/>
    <property type="match status" value="1"/>
</dbReference>
<dbReference type="InterPro" id="IPR033897">
    <property type="entry name" value="SRF-like_MADS-box"/>
</dbReference>
<evidence type="ECO:0000256" key="2">
    <source>
        <dbReference type="ARBA" id="ARBA00023015"/>
    </source>
</evidence>
<evidence type="ECO:0000313" key="7">
    <source>
        <dbReference type="EMBL" id="GFQ05832.1"/>
    </source>
</evidence>
<dbReference type="Proteomes" id="UP000653305">
    <property type="component" value="Unassembled WGS sequence"/>
</dbReference>
<dbReference type="InterPro" id="IPR002100">
    <property type="entry name" value="TF_MADSbox"/>
</dbReference>
<evidence type="ECO:0000256" key="4">
    <source>
        <dbReference type="ARBA" id="ARBA00023163"/>
    </source>
</evidence>
<protein>
    <submittedName>
        <fullName evidence="7">Mads-box transcription factor pheres 2</fullName>
    </submittedName>
</protein>
<keyword evidence="2" id="KW-0805">Transcription regulation</keyword>
<dbReference type="CDD" id="cd00266">
    <property type="entry name" value="MADS_SRF_like"/>
    <property type="match status" value="1"/>
</dbReference>
<dbReference type="SUPFAM" id="SSF55455">
    <property type="entry name" value="SRF-like"/>
    <property type="match status" value="1"/>
</dbReference>
<keyword evidence="3" id="KW-0238">DNA-binding</keyword>
<dbReference type="PANTHER" id="PTHR48019">
    <property type="entry name" value="SERUM RESPONSE FACTOR HOMOLOG"/>
    <property type="match status" value="1"/>
</dbReference>
<dbReference type="GO" id="GO:0045944">
    <property type="term" value="P:positive regulation of transcription by RNA polymerase II"/>
    <property type="evidence" value="ECO:0007669"/>
    <property type="project" value="InterPro"/>
</dbReference>
<name>A0A830DII8_9LAMI</name>
<comment type="caution">
    <text evidence="7">The sequence shown here is derived from an EMBL/GenBank/DDBJ whole genome shotgun (WGS) entry which is preliminary data.</text>
</comment>
<evidence type="ECO:0000313" key="8">
    <source>
        <dbReference type="Proteomes" id="UP000653305"/>
    </source>
</evidence>
<dbReference type="OrthoDB" id="1695579at2759"/>